<protein>
    <submittedName>
        <fullName evidence="4">Transcriptional regulator, TetR family</fullName>
    </submittedName>
</protein>
<dbReference type="STRING" id="1429083.GCA_001885685_00741"/>
<dbReference type="Proteomes" id="UP000185766">
    <property type="component" value="Unassembled WGS sequence"/>
</dbReference>
<dbReference type="InterPro" id="IPR009057">
    <property type="entry name" value="Homeodomain-like_sf"/>
</dbReference>
<keyword evidence="5" id="KW-1185">Reference proteome</keyword>
<dbReference type="Pfam" id="PF13972">
    <property type="entry name" value="TetR"/>
    <property type="match status" value="1"/>
</dbReference>
<evidence type="ECO:0000313" key="4">
    <source>
        <dbReference type="EMBL" id="SEL23905.1"/>
    </source>
</evidence>
<dbReference type="InterPro" id="IPR050624">
    <property type="entry name" value="HTH-type_Tx_Regulator"/>
</dbReference>
<dbReference type="InterPro" id="IPR025722">
    <property type="entry name" value="TetR"/>
</dbReference>
<evidence type="ECO:0000313" key="5">
    <source>
        <dbReference type="Proteomes" id="UP000185766"/>
    </source>
</evidence>
<accession>A0A1H7NLN4</accession>
<dbReference type="AlphaFoldDB" id="A0A1H7NLN4"/>
<name>A0A1H7NLN4_9GAMM</name>
<organism evidence="4 5">
    <name type="scientific">Atopomonas hussainii</name>
    <dbReference type="NCBI Taxonomy" id="1429083"/>
    <lineage>
        <taxon>Bacteria</taxon>
        <taxon>Pseudomonadati</taxon>
        <taxon>Pseudomonadota</taxon>
        <taxon>Gammaproteobacteria</taxon>
        <taxon>Pseudomonadales</taxon>
        <taxon>Pseudomonadaceae</taxon>
        <taxon>Atopomonas</taxon>
    </lineage>
</organism>
<dbReference type="PANTHER" id="PTHR43479:SF12">
    <property type="entry name" value="TRANSCRIPTIONAL REGULATORY PROTEIN"/>
    <property type="match status" value="1"/>
</dbReference>
<dbReference type="PROSITE" id="PS50977">
    <property type="entry name" value="HTH_TETR_2"/>
    <property type="match status" value="1"/>
</dbReference>
<feature type="domain" description="HTH tetR-type" evidence="3">
    <location>
        <begin position="1"/>
        <end position="61"/>
    </location>
</feature>
<dbReference type="PRINTS" id="PR00455">
    <property type="entry name" value="HTHTETR"/>
</dbReference>
<dbReference type="GO" id="GO:0003677">
    <property type="term" value="F:DNA binding"/>
    <property type="evidence" value="ECO:0007669"/>
    <property type="project" value="UniProtKB-UniRule"/>
</dbReference>
<evidence type="ECO:0000259" key="3">
    <source>
        <dbReference type="PROSITE" id="PS50977"/>
    </source>
</evidence>
<reference evidence="4 5" key="1">
    <citation type="submission" date="2016-10" db="EMBL/GenBank/DDBJ databases">
        <authorList>
            <person name="de Groot N.N."/>
        </authorList>
    </citation>
    <scope>NUCLEOTIDE SEQUENCE [LARGE SCALE GENOMIC DNA]</scope>
    <source>
        <strain evidence="4 5">JCM 19513</strain>
    </source>
</reference>
<proteinExistence type="predicted"/>
<dbReference type="Pfam" id="PF00440">
    <property type="entry name" value="TetR_N"/>
    <property type="match status" value="1"/>
</dbReference>
<sequence>MKTRDRIIEASLELFNEQGERNVTTNHIAAHLGISPGNLYYHFRNKHEIISELFERYAAQVEGFLQRPTGRGMTMDDKAFYLEALLQGMWQYRFIHRDLEQILESDSALATRYRQFARTALSSAQQIYQGFADAGILRITPAIAETLAINGLIMLTAWVRFVATVSEPGQAITPAMLRRGVLQLVQLESPWVSDAYRAELDQLLARLDVPFAVIVPKINSEPEMA</sequence>
<evidence type="ECO:0000256" key="2">
    <source>
        <dbReference type="PROSITE-ProRule" id="PRU00335"/>
    </source>
</evidence>
<feature type="DNA-binding region" description="H-T-H motif" evidence="2">
    <location>
        <begin position="24"/>
        <end position="43"/>
    </location>
</feature>
<dbReference type="InterPro" id="IPR001647">
    <property type="entry name" value="HTH_TetR"/>
</dbReference>
<dbReference type="PANTHER" id="PTHR43479">
    <property type="entry name" value="ACREF/ENVCD OPERON REPRESSOR-RELATED"/>
    <property type="match status" value="1"/>
</dbReference>
<dbReference type="EMBL" id="FOAS01000009">
    <property type="protein sequence ID" value="SEL23905.1"/>
    <property type="molecule type" value="Genomic_DNA"/>
</dbReference>
<dbReference type="SUPFAM" id="SSF46689">
    <property type="entry name" value="Homeodomain-like"/>
    <property type="match status" value="1"/>
</dbReference>
<keyword evidence="1 2" id="KW-0238">DNA-binding</keyword>
<gene>
    <name evidence="4" type="ORF">SAMN05216214_109190</name>
</gene>
<dbReference type="Gene3D" id="1.10.357.10">
    <property type="entry name" value="Tetracycline Repressor, domain 2"/>
    <property type="match status" value="1"/>
</dbReference>
<evidence type="ECO:0000256" key="1">
    <source>
        <dbReference type="ARBA" id="ARBA00023125"/>
    </source>
</evidence>